<dbReference type="Proteomes" id="UP000626109">
    <property type="component" value="Unassembled WGS sequence"/>
</dbReference>
<proteinExistence type="predicted"/>
<comment type="caution">
    <text evidence="1">The sequence shown here is derived from an EMBL/GenBank/DDBJ whole genome shotgun (WGS) entry which is preliminary data.</text>
</comment>
<organism evidence="1 2">
    <name type="scientific">Polarella glacialis</name>
    <name type="common">Dinoflagellate</name>
    <dbReference type="NCBI Taxonomy" id="89957"/>
    <lineage>
        <taxon>Eukaryota</taxon>
        <taxon>Sar</taxon>
        <taxon>Alveolata</taxon>
        <taxon>Dinophyceae</taxon>
        <taxon>Suessiales</taxon>
        <taxon>Suessiaceae</taxon>
        <taxon>Polarella</taxon>
    </lineage>
</organism>
<feature type="non-terminal residue" evidence="1">
    <location>
        <position position="1"/>
    </location>
</feature>
<reference evidence="1" key="1">
    <citation type="submission" date="2021-02" db="EMBL/GenBank/DDBJ databases">
        <authorList>
            <person name="Dougan E. K."/>
            <person name="Rhodes N."/>
            <person name="Thang M."/>
            <person name="Chan C."/>
        </authorList>
    </citation>
    <scope>NUCLEOTIDE SEQUENCE</scope>
</reference>
<dbReference type="InterPro" id="IPR036850">
    <property type="entry name" value="NDK-like_dom_sf"/>
</dbReference>
<evidence type="ECO:0000313" key="1">
    <source>
        <dbReference type="EMBL" id="CAE8645554.1"/>
    </source>
</evidence>
<accession>A0A813I5Y1</accession>
<evidence type="ECO:0008006" key="3">
    <source>
        <dbReference type="Google" id="ProtNLM"/>
    </source>
</evidence>
<dbReference type="AlphaFoldDB" id="A0A813I5Y1"/>
<protein>
    <recommendedName>
        <fullName evidence="3">Nucleoside-diphosphate kinase</fullName>
    </recommendedName>
</protein>
<gene>
    <name evidence="1" type="ORF">PGLA2088_LOCUS4000</name>
</gene>
<sequence>MLRNPCTLIPAPSSPPSEEFNTSFMLLKPHANTAEAQKLVRQELLKRELKLLKEGEITAEEIHQRRIIDVHYGSMAAKALDISPPDLVVQPKGQKAFEDCFGLAWKLALEKDLVCNASEAMERLGFSSQELDRRWTPLQIGTDKVKFGGGFYCGYIEGLYVINGFYCSMRSQYTETGTSVHWYEVQWPVKTMSWASFRSEVLGDTDPARASQSSLRGIMHGCWEELGLQRKPHVGENAVHASASPFEALLERENWLGVEGSKDHFGEMLLEAGISRDVITSWSSDPT</sequence>
<dbReference type="SUPFAM" id="SSF54919">
    <property type="entry name" value="Nucleoside diphosphate kinase, NDK"/>
    <property type="match status" value="1"/>
</dbReference>
<dbReference type="Gene3D" id="3.30.70.141">
    <property type="entry name" value="Nucleoside diphosphate kinase-like domain"/>
    <property type="match status" value="1"/>
</dbReference>
<dbReference type="EMBL" id="CAJNNW010003616">
    <property type="protein sequence ID" value="CAE8645554.1"/>
    <property type="molecule type" value="Genomic_DNA"/>
</dbReference>
<evidence type="ECO:0000313" key="2">
    <source>
        <dbReference type="Proteomes" id="UP000626109"/>
    </source>
</evidence>
<name>A0A813I5Y1_POLGL</name>